<gene>
    <name evidence="2" type="ORF">ABQ292_17920</name>
</gene>
<dbReference type="Proteomes" id="UP001560045">
    <property type="component" value="Unassembled WGS sequence"/>
</dbReference>
<feature type="transmembrane region" description="Helical" evidence="1">
    <location>
        <begin position="163"/>
        <end position="182"/>
    </location>
</feature>
<evidence type="ECO:0000313" key="3">
    <source>
        <dbReference type="Proteomes" id="UP001560045"/>
    </source>
</evidence>
<dbReference type="InterPro" id="IPR049500">
    <property type="entry name" value="Peptidase_M50B-like"/>
</dbReference>
<feature type="transmembrane region" description="Helical" evidence="1">
    <location>
        <begin position="21"/>
        <end position="39"/>
    </location>
</feature>
<feature type="transmembrane region" description="Helical" evidence="1">
    <location>
        <begin position="209"/>
        <end position="233"/>
    </location>
</feature>
<name>A0ABV3XIE7_9ACTN</name>
<reference evidence="2 3" key="1">
    <citation type="submission" date="2024-06" db="EMBL/GenBank/DDBJ databases">
        <title>Draft genome sequence of Geodermatophilus badlandi, a novel member of the Geodermatophilaceae isolated from badland sedimentary rocks in the Red desert, Wyoming, USA.</title>
        <authorList>
            <person name="Ben Tekaya S."/>
            <person name="Nouioui I."/>
            <person name="Flores G.M."/>
            <person name="Shaal M.N."/>
            <person name="Bredoire F."/>
            <person name="Basile F."/>
            <person name="Van Diepen L."/>
            <person name="Ward N.L."/>
        </authorList>
    </citation>
    <scope>NUCLEOTIDE SEQUENCE [LARGE SCALE GENOMIC DNA]</scope>
    <source>
        <strain evidence="2 3">WL48A</strain>
    </source>
</reference>
<proteinExistence type="predicted"/>
<sequence length="234" mass="24123">MDVLGPFWTRISAEVPLPLEVLVGAAVAALVVVASPALWRPARTVVTIAHEGAHGLVALGTGRRLAGIRLHSDTSGLTVSAGRPTGPGMVLTLLAGYVGPGLFGLGAAALLATGHAVGVLWAVLGLLALLLLQIRNFYGLWAVLVTAAVVLGVTEWLPPTGQAAFAAGVTWFLLLAAPRTVLELQGARRRRAAPGSDADQLARLTRVPAVVWVGLFLLVDLAALALAASWLLVV</sequence>
<dbReference type="EMBL" id="JBFNXQ010000064">
    <property type="protein sequence ID" value="MEX5720242.1"/>
    <property type="molecule type" value="Genomic_DNA"/>
</dbReference>
<organism evidence="2 3">
    <name type="scientific">Geodermatophilus maliterrae</name>
    <dbReference type="NCBI Taxonomy" id="3162531"/>
    <lineage>
        <taxon>Bacteria</taxon>
        <taxon>Bacillati</taxon>
        <taxon>Actinomycetota</taxon>
        <taxon>Actinomycetes</taxon>
        <taxon>Geodermatophilales</taxon>
        <taxon>Geodermatophilaceae</taxon>
        <taxon>Geodermatophilus</taxon>
    </lineage>
</organism>
<evidence type="ECO:0000313" key="2">
    <source>
        <dbReference type="EMBL" id="MEX5720242.1"/>
    </source>
</evidence>
<keyword evidence="1" id="KW-1133">Transmembrane helix</keyword>
<dbReference type="Pfam" id="PF13398">
    <property type="entry name" value="Peptidase_M50B"/>
    <property type="match status" value="1"/>
</dbReference>
<dbReference type="RefSeq" id="WP_369208875.1">
    <property type="nucleotide sequence ID" value="NZ_JBFNXQ010000064.1"/>
</dbReference>
<feature type="transmembrane region" description="Helical" evidence="1">
    <location>
        <begin position="138"/>
        <end position="157"/>
    </location>
</feature>
<keyword evidence="3" id="KW-1185">Reference proteome</keyword>
<comment type="caution">
    <text evidence="2">The sequence shown here is derived from an EMBL/GenBank/DDBJ whole genome shotgun (WGS) entry which is preliminary data.</text>
</comment>
<keyword evidence="1" id="KW-0812">Transmembrane</keyword>
<keyword evidence="1" id="KW-0472">Membrane</keyword>
<evidence type="ECO:0000256" key="1">
    <source>
        <dbReference type="SAM" id="Phobius"/>
    </source>
</evidence>
<protein>
    <submittedName>
        <fullName evidence="2">M50 family metallopeptidase</fullName>
    </submittedName>
</protein>
<accession>A0ABV3XIE7</accession>
<feature type="transmembrane region" description="Helical" evidence="1">
    <location>
        <begin position="102"/>
        <end position="131"/>
    </location>
</feature>